<proteinExistence type="predicted"/>
<name>A0ABV9BTB4_9ACTN</name>
<dbReference type="Proteomes" id="UP001595990">
    <property type="component" value="Unassembled WGS sequence"/>
</dbReference>
<sequence length="69" mass="7707">MTERAAEPTDPLLPMPEKNPAALRVAVSRLDPDALAKFEQQWDEAMRQVRDEYTLTPLRASILTEAVAA</sequence>
<dbReference type="RefSeq" id="WP_411952351.1">
    <property type="nucleotide sequence ID" value="NZ_JBHSFS010000019.1"/>
</dbReference>
<dbReference type="Pfam" id="PF19760">
    <property type="entry name" value="DUF6247"/>
    <property type="match status" value="1"/>
</dbReference>
<evidence type="ECO:0000313" key="1">
    <source>
        <dbReference type="EMBL" id="MFC4517267.1"/>
    </source>
</evidence>
<accession>A0ABV9BTB4</accession>
<evidence type="ECO:0000313" key="2">
    <source>
        <dbReference type="Proteomes" id="UP001595990"/>
    </source>
</evidence>
<dbReference type="EMBL" id="JBHSFS010000019">
    <property type="protein sequence ID" value="MFC4517267.1"/>
    <property type="molecule type" value="Genomic_DNA"/>
</dbReference>
<protein>
    <submittedName>
        <fullName evidence="1">DUF6247 family protein</fullName>
    </submittedName>
</protein>
<comment type="caution">
    <text evidence="1">The sequence shown here is derived from an EMBL/GenBank/DDBJ whole genome shotgun (WGS) entry which is preliminary data.</text>
</comment>
<organism evidence="1 2">
    <name type="scientific">Streptomyces ehimensis</name>
    <dbReference type="NCBI Taxonomy" id="68195"/>
    <lineage>
        <taxon>Bacteria</taxon>
        <taxon>Bacillati</taxon>
        <taxon>Actinomycetota</taxon>
        <taxon>Actinomycetes</taxon>
        <taxon>Kitasatosporales</taxon>
        <taxon>Streptomycetaceae</taxon>
        <taxon>Streptomyces</taxon>
    </lineage>
</organism>
<keyword evidence="2" id="KW-1185">Reference proteome</keyword>
<dbReference type="InterPro" id="IPR046214">
    <property type="entry name" value="DUF6247"/>
</dbReference>
<reference evidence="2" key="1">
    <citation type="journal article" date="2019" name="Int. J. Syst. Evol. Microbiol.">
        <title>The Global Catalogue of Microorganisms (GCM) 10K type strain sequencing project: providing services to taxonomists for standard genome sequencing and annotation.</title>
        <authorList>
            <consortium name="The Broad Institute Genomics Platform"/>
            <consortium name="The Broad Institute Genome Sequencing Center for Infectious Disease"/>
            <person name="Wu L."/>
            <person name="Ma J."/>
        </authorList>
    </citation>
    <scope>NUCLEOTIDE SEQUENCE [LARGE SCALE GENOMIC DNA]</scope>
    <source>
        <strain evidence="2">CECT 8064</strain>
    </source>
</reference>
<gene>
    <name evidence="1" type="ORF">ACFPEN_30680</name>
</gene>